<dbReference type="GO" id="GO:1901891">
    <property type="term" value="P:regulation of cell septum assembly"/>
    <property type="evidence" value="ECO:0007669"/>
    <property type="project" value="InterPro"/>
</dbReference>
<evidence type="ECO:0000259" key="8">
    <source>
        <dbReference type="Pfam" id="PF05209"/>
    </source>
</evidence>
<dbReference type="PANTHER" id="PTHR34108">
    <property type="entry name" value="SEPTUM SITE-DETERMINING PROTEIN MINC"/>
    <property type="match status" value="1"/>
</dbReference>
<dbReference type="SUPFAM" id="SSF63848">
    <property type="entry name" value="Cell-division inhibitor MinC, C-terminal domain"/>
    <property type="match status" value="1"/>
</dbReference>
<dbReference type="NCBIfam" id="TIGR01222">
    <property type="entry name" value="minC"/>
    <property type="match status" value="1"/>
</dbReference>
<evidence type="ECO:0000313" key="10">
    <source>
        <dbReference type="Proteomes" id="UP000180253"/>
    </source>
</evidence>
<evidence type="ECO:0000259" key="7">
    <source>
        <dbReference type="Pfam" id="PF03775"/>
    </source>
</evidence>
<dbReference type="GO" id="GO:0051302">
    <property type="term" value="P:regulation of cell division"/>
    <property type="evidence" value="ECO:0007669"/>
    <property type="project" value="InterPro"/>
</dbReference>
<proteinExistence type="inferred from homology"/>
<name>A0A1S1MZD8_9GAMM</name>
<keyword evidence="10" id="KW-1185">Reference proteome</keyword>
<dbReference type="OrthoDB" id="9794530at2"/>
<sequence length="236" mass="25642">MSEQTFELKGNLFTLSVLHLFSVDIKQLSKALDEKISQAPKFFIGAPIVINLAKLQDADVDFETLKQTLVDLQLNPVGICNGSEQQNEAAKSAALSVLNYSKDNAKPVATKTSDTEVVEVEKEVYLPPQIVHATVRSGQQIYAKNRDLIVMGAVSHGAEVIADGNIHIYGTLRGRAIAGAQGYDDAAIYCQRLEAELVSVNGSYWISDSLQGEHWGQAAQVKQKNDSLEITALVKG</sequence>
<dbReference type="InterPro" id="IPR036145">
    <property type="entry name" value="MinC_C_sf"/>
</dbReference>
<dbReference type="RefSeq" id="WP_070992742.1">
    <property type="nucleotide sequence ID" value="NZ_CBCSHD010000009.1"/>
</dbReference>
<dbReference type="InterPro" id="IPR013033">
    <property type="entry name" value="MinC"/>
</dbReference>
<evidence type="ECO:0000256" key="5">
    <source>
        <dbReference type="ARBA" id="ARBA00025606"/>
    </source>
</evidence>
<evidence type="ECO:0000256" key="1">
    <source>
        <dbReference type="ARBA" id="ARBA00006291"/>
    </source>
</evidence>
<evidence type="ECO:0000256" key="2">
    <source>
        <dbReference type="ARBA" id="ARBA00022618"/>
    </source>
</evidence>
<dbReference type="Pfam" id="PF03775">
    <property type="entry name" value="MinC_C"/>
    <property type="match status" value="1"/>
</dbReference>
<evidence type="ECO:0000256" key="6">
    <source>
        <dbReference type="HAMAP-Rule" id="MF_00267"/>
    </source>
</evidence>
<accession>A0A1S1MZD8</accession>
<feature type="domain" description="Septum formation inhibitor MinC C-terminal" evidence="7">
    <location>
        <begin position="130"/>
        <end position="230"/>
    </location>
</feature>
<reference evidence="9 10" key="1">
    <citation type="submission" date="2016-10" db="EMBL/GenBank/DDBJ databases">
        <title>Pseudoalteromonas amylolytica sp. nov., isolated from the surface seawater.</title>
        <authorList>
            <person name="Wu Y.-H."/>
            <person name="Cheng H."/>
            <person name="Jin X.-B."/>
            <person name="Wang C.-S."/>
            <person name="Xu X.-W."/>
        </authorList>
    </citation>
    <scope>NUCLEOTIDE SEQUENCE [LARGE SCALE GENOMIC DNA]</scope>
    <source>
        <strain evidence="9 10">JCM 12483</strain>
    </source>
</reference>
<dbReference type="AlphaFoldDB" id="A0A1S1MZD8"/>
<keyword evidence="2 6" id="KW-0132">Cell division</keyword>
<evidence type="ECO:0000313" key="9">
    <source>
        <dbReference type="EMBL" id="OHU94303.1"/>
    </source>
</evidence>
<evidence type="ECO:0000256" key="3">
    <source>
        <dbReference type="ARBA" id="ARBA00023210"/>
    </source>
</evidence>
<protein>
    <recommendedName>
        <fullName evidence="6">Probable septum site-determining protein MinC</fullName>
    </recommendedName>
</protein>
<gene>
    <name evidence="6" type="primary">minC</name>
    <name evidence="9" type="ORF">BIW53_14565</name>
</gene>
<comment type="subunit">
    <text evidence="6">Interacts with MinD and FtsZ.</text>
</comment>
<dbReference type="EMBL" id="MNAN01000034">
    <property type="protein sequence ID" value="OHU94303.1"/>
    <property type="molecule type" value="Genomic_DNA"/>
</dbReference>
<keyword evidence="3 6" id="KW-0717">Septation</keyword>
<feature type="domain" description="Septum formation inhibitor MinC N-terminal" evidence="8">
    <location>
        <begin position="6"/>
        <end position="76"/>
    </location>
</feature>
<dbReference type="Gene3D" id="3.30.70.260">
    <property type="match status" value="1"/>
</dbReference>
<dbReference type="Proteomes" id="UP000180253">
    <property type="component" value="Unassembled WGS sequence"/>
</dbReference>
<dbReference type="Gene3D" id="2.160.20.70">
    <property type="match status" value="1"/>
</dbReference>
<dbReference type="HAMAP" id="MF_00267">
    <property type="entry name" value="MinC"/>
    <property type="match status" value="1"/>
</dbReference>
<dbReference type="STRING" id="327939.BIW53_14565"/>
<organism evidence="9 10">
    <name type="scientific">Pseudoalteromonas byunsanensis</name>
    <dbReference type="NCBI Taxonomy" id="327939"/>
    <lineage>
        <taxon>Bacteria</taxon>
        <taxon>Pseudomonadati</taxon>
        <taxon>Pseudomonadota</taxon>
        <taxon>Gammaproteobacteria</taxon>
        <taxon>Alteromonadales</taxon>
        <taxon>Pseudoalteromonadaceae</taxon>
        <taxon>Pseudoalteromonas</taxon>
    </lineage>
</organism>
<dbReference type="InterPro" id="IPR016098">
    <property type="entry name" value="CAP/MinC_C"/>
</dbReference>
<dbReference type="InterPro" id="IPR005526">
    <property type="entry name" value="Septum_form_inhib_MinC_C"/>
</dbReference>
<evidence type="ECO:0000256" key="4">
    <source>
        <dbReference type="ARBA" id="ARBA00023306"/>
    </source>
</evidence>
<dbReference type="PANTHER" id="PTHR34108:SF1">
    <property type="entry name" value="SEPTUM SITE-DETERMINING PROTEIN MINC"/>
    <property type="match status" value="1"/>
</dbReference>
<comment type="caution">
    <text evidence="9">The sequence shown here is derived from an EMBL/GenBank/DDBJ whole genome shotgun (WGS) entry which is preliminary data.</text>
</comment>
<keyword evidence="4 6" id="KW-0131">Cell cycle</keyword>
<dbReference type="GO" id="GO:0000917">
    <property type="term" value="P:division septum assembly"/>
    <property type="evidence" value="ECO:0007669"/>
    <property type="project" value="UniProtKB-KW"/>
</dbReference>
<dbReference type="InterPro" id="IPR007874">
    <property type="entry name" value="MinC_N"/>
</dbReference>
<comment type="similarity">
    <text evidence="1 6">Belongs to the MinC family.</text>
</comment>
<dbReference type="GO" id="GO:0000902">
    <property type="term" value="P:cell morphogenesis"/>
    <property type="evidence" value="ECO:0007669"/>
    <property type="project" value="InterPro"/>
</dbReference>
<dbReference type="Pfam" id="PF05209">
    <property type="entry name" value="MinC_N"/>
    <property type="match status" value="1"/>
</dbReference>
<comment type="function">
    <text evidence="5 6">Cell division inhibitor that blocks the formation of polar Z ring septums. Rapidly oscillates between the poles of the cell to destabilize FtsZ filaments that have formed before they mature into polar Z rings. Prevents FtsZ polymerization.</text>
</comment>